<dbReference type="InterPro" id="IPR000242">
    <property type="entry name" value="PTP_cat"/>
</dbReference>
<protein>
    <recommendedName>
        <fullName evidence="6">Receptor/non-receptor type protein-tyrosine phosphatase</fullName>
    </recommendedName>
</protein>
<evidence type="ECO:0000256" key="1">
    <source>
        <dbReference type="ARBA" id="ARBA00009649"/>
    </source>
</evidence>
<dbReference type="STRING" id="869754.A0A1A0H794"/>
<dbReference type="PANTHER" id="PTHR19134">
    <property type="entry name" value="RECEPTOR-TYPE TYROSINE-PROTEIN PHOSPHATASE"/>
    <property type="match status" value="1"/>
</dbReference>
<dbReference type="SMART" id="SM00194">
    <property type="entry name" value="PTPc"/>
    <property type="match status" value="1"/>
</dbReference>
<dbReference type="OrthoDB" id="10253954at2759"/>
<dbReference type="AlphaFoldDB" id="A0A1A0H794"/>
<dbReference type="InterPro" id="IPR016130">
    <property type="entry name" value="Tyr_Pase_AS"/>
</dbReference>
<comment type="caution">
    <text evidence="4">The sequence shown here is derived from an EMBL/GenBank/DDBJ whole genome shotgun (WGS) entry which is preliminary data.</text>
</comment>
<evidence type="ECO:0000259" key="3">
    <source>
        <dbReference type="PROSITE" id="PS50056"/>
    </source>
</evidence>
<dbReference type="GO" id="GO:0001403">
    <property type="term" value="P:invasive growth in response to glucose limitation"/>
    <property type="evidence" value="ECO:0007669"/>
    <property type="project" value="EnsemblFungi"/>
</dbReference>
<dbReference type="SMART" id="SM00404">
    <property type="entry name" value="PTPc_motif"/>
    <property type="match status" value="1"/>
</dbReference>
<evidence type="ECO:0008006" key="6">
    <source>
        <dbReference type="Google" id="ProtNLM"/>
    </source>
</evidence>
<feature type="domain" description="Tyrosine-protein phosphatase" evidence="2">
    <location>
        <begin position="50"/>
        <end position="300"/>
    </location>
</feature>
<reference evidence="4 5" key="1">
    <citation type="submission" date="2016-05" db="EMBL/GenBank/DDBJ databases">
        <title>Comparative genomics of biotechnologically important yeasts.</title>
        <authorList>
            <consortium name="DOE Joint Genome Institute"/>
            <person name="Riley R."/>
            <person name="Haridas S."/>
            <person name="Wolfe K.H."/>
            <person name="Lopes M.R."/>
            <person name="Hittinger C.T."/>
            <person name="Goker M."/>
            <person name="Salamov A."/>
            <person name="Wisecaver J."/>
            <person name="Long T.M."/>
            <person name="Aerts A.L."/>
            <person name="Barry K."/>
            <person name="Choi C."/>
            <person name="Clum A."/>
            <person name="Coughlan A.Y."/>
            <person name="Deshpande S."/>
            <person name="Douglass A.P."/>
            <person name="Hanson S.J."/>
            <person name="Klenk H.-P."/>
            <person name="LaButti K."/>
            <person name="Lapidus A."/>
            <person name="Lindquist E."/>
            <person name="Lipzen A."/>
            <person name="Meier-kolthoff J.P."/>
            <person name="Ohm R.A."/>
            <person name="Otillar R.P."/>
            <person name="Pangilinan J."/>
            <person name="Peng Y."/>
            <person name="Rokas A."/>
            <person name="Rosa C.A."/>
            <person name="Scheuner C."/>
            <person name="Sibirny A.A."/>
            <person name="Slot J.C."/>
            <person name="Stielow J.B."/>
            <person name="Sun H."/>
            <person name="Kurtzman C.P."/>
            <person name="Blackwell M."/>
            <person name="Grigoriev I.V."/>
            <person name="Jeffries T.W."/>
        </authorList>
    </citation>
    <scope>NUCLEOTIDE SEQUENCE [LARGE SCALE GENOMIC DNA]</scope>
    <source>
        <strain evidence="4 5">NRRL YB-4993</strain>
    </source>
</reference>
<dbReference type="PANTHER" id="PTHR19134:SF449">
    <property type="entry name" value="TYROSINE-PROTEIN PHOSPHATASE 1"/>
    <property type="match status" value="1"/>
</dbReference>
<dbReference type="PROSITE" id="PS50056">
    <property type="entry name" value="TYR_PHOSPHATASE_2"/>
    <property type="match status" value="1"/>
</dbReference>
<evidence type="ECO:0000313" key="4">
    <source>
        <dbReference type="EMBL" id="OBA19896.1"/>
    </source>
</evidence>
<evidence type="ECO:0000259" key="2">
    <source>
        <dbReference type="PROSITE" id="PS50055"/>
    </source>
</evidence>
<dbReference type="PROSITE" id="PS50055">
    <property type="entry name" value="TYR_PHOSPHATASE_PTP"/>
    <property type="match status" value="1"/>
</dbReference>
<dbReference type="Pfam" id="PF00102">
    <property type="entry name" value="Y_phosphatase"/>
    <property type="match status" value="1"/>
</dbReference>
<comment type="similarity">
    <text evidence="1">Belongs to the protein-tyrosine phosphatase family. Non-receptor class subfamily.</text>
</comment>
<dbReference type="EMBL" id="LXTC01000005">
    <property type="protein sequence ID" value="OBA19896.1"/>
    <property type="molecule type" value="Genomic_DNA"/>
</dbReference>
<dbReference type="InterPro" id="IPR029021">
    <property type="entry name" value="Prot-tyrosine_phosphatase-like"/>
</dbReference>
<proteinExistence type="inferred from homology"/>
<gene>
    <name evidence="4" type="ORF">METBIDRAFT_45339</name>
</gene>
<accession>A0A1A0H794</accession>
<dbReference type="Gene3D" id="3.90.190.10">
    <property type="entry name" value="Protein tyrosine phosphatase superfamily"/>
    <property type="match status" value="1"/>
</dbReference>
<dbReference type="SUPFAM" id="SSF52799">
    <property type="entry name" value="(Phosphotyrosine protein) phosphatases II"/>
    <property type="match status" value="1"/>
</dbReference>
<dbReference type="InterPro" id="IPR000387">
    <property type="entry name" value="Tyr_Pase_dom"/>
</dbReference>
<name>A0A1A0H794_9ASCO</name>
<dbReference type="Proteomes" id="UP000092555">
    <property type="component" value="Unassembled WGS sequence"/>
</dbReference>
<dbReference type="InterPro" id="IPR050348">
    <property type="entry name" value="Protein-Tyr_Phosphatase"/>
</dbReference>
<dbReference type="RefSeq" id="XP_018710421.1">
    <property type="nucleotide sequence ID" value="XM_018857908.1"/>
</dbReference>
<dbReference type="PROSITE" id="PS00383">
    <property type="entry name" value="TYR_PHOSPHATASE_1"/>
    <property type="match status" value="1"/>
</dbReference>
<dbReference type="GeneID" id="30030884"/>
<dbReference type="GO" id="GO:0004725">
    <property type="term" value="F:protein tyrosine phosphatase activity"/>
    <property type="evidence" value="ECO:0007669"/>
    <property type="project" value="EnsemblFungi"/>
</dbReference>
<keyword evidence="5" id="KW-1185">Reference proteome</keyword>
<dbReference type="PRINTS" id="PR00700">
    <property type="entry name" value="PRTYPHPHTASE"/>
</dbReference>
<dbReference type="CDD" id="cd18533">
    <property type="entry name" value="PTP_fungal"/>
    <property type="match status" value="1"/>
</dbReference>
<dbReference type="GO" id="GO:0007124">
    <property type="term" value="P:pseudohyphal growth"/>
    <property type="evidence" value="ECO:0007669"/>
    <property type="project" value="EnsemblFungi"/>
</dbReference>
<sequence length="306" mass="34963">MIVKPRFLNISELEQRAGFRKISAYCDSHLSEALEPSSRSQWNVNAAFDPVNRNRNRYSNVLPWDKTRVSLSPTLGGSDYINASYVQLAGSKYIAAQGPLRNTVHHFWAMCFAQAQESGSLSIFIAMVTPLVELNREKCFQYWPTREEGAWDMGKMLDSDRLAPNDLRLSWVSEKVTDLFVLTRFRLQSGDVSKTVYHYYYLGWRDTLTPNSMQPLLLLSAEISALKQTDPNLVPVVHCSAGVGRTGTFIAIDHFIRADLAKDPETDIVFETVKTLRDHRMMMVQTVQQYLFLYQAAKRIHSIKQT</sequence>
<organism evidence="4 5">
    <name type="scientific">Metschnikowia bicuspidata var. bicuspidata NRRL YB-4993</name>
    <dbReference type="NCBI Taxonomy" id="869754"/>
    <lineage>
        <taxon>Eukaryota</taxon>
        <taxon>Fungi</taxon>
        <taxon>Dikarya</taxon>
        <taxon>Ascomycota</taxon>
        <taxon>Saccharomycotina</taxon>
        <taxon>Pichiomycetes</taxon>
        <taxon>Metschnikowiaceae</taxon>
        <taxon>Metschnikowia</taxon>
    </lineage>
</organism>
<dbReference type="InterPro" id="IPR003595">
    <property type="entry name" value="Tyr_Pase_cat"/>
</dbReference>
<feature type="domain" description="Tyrosine specific protein phosphatases" evidence="3">
    <location>
        <begin position="236"/>
        <end position="291"/>
    </location>
</feature>
<evidence type="ECO:0000313" key="5">
    <source>
        <dbReference type="Proteomes" id="UP000092555"/>
    </source>
</evidence>